<keyword evidence="2 5" id="KW-0812">Transmembrane</keyword>
<dbReference type="PANTHER" id="PTHR43021:SF2">
    <property type="entry name" value="CATION_H+ EXCHANGER DOMAIN-CONTAINING PROTEIN"/>
    <property type="match status" value="1"/>
</dbReference>
<keyword evidence="4 5" id="KW-0472">Membrane</keyword>
<feature type="transmembrane region" description="Helical" evidence="5">
    <location>
        <begin position="321"/>
        <end position="340"/>
    </location>
</feature>
<evidence type="ECO:0000313" key="7">
    <source>
        <dbReference type="EMBL" id="RKX69247.1"/>
    </source>
</evidence>
<dbReference type="GO" id="GO:1902600">
    <property type="term" value="P:proton transmembrane transport"/>
    <property type="evidence" value="ECO:0007669"/>
    <property type="project" value="InterPro"/>
</dbReference>
<evidence type="ECO:0000313" key="8">
    <source>
        <dbReference type="Proteomes" id="UP000268469"/>
    </source>
</evidence>
<dbReference type="InterPro" id="IPR038770">
    <property type="entry name" value="Na+/solute_symporter_sf"/>
</dbReference>
<evidence type="ECO:0000256" key="4">
    <source>
        <dbReference type="ARBA" id="ARBA00023136"/>
    </source>
</evidence>
<feature type="transmembrane region" description="Helical" evidence="5">
    <location>
        <begin position="178"/>
        <end position="200"/>
    </location>
</feature>
<feature type="transmembrane region" description="Helical" evidence="5">
    <location>
        <begin position="6"/>
        <end position="22"/>
    </location>
</feature>
<feature type="transmembrane region" description="Helical" evidence="5">
    <location>
        <begin position="29"/>
        <end position="48"/>
    </location>
</feature>
<dbReference type="Pfam" id="PF00999">
    <property type="entry name" value="Na_H_Exchanger"/>
    <property type="match status" value="1"/>
</dbReference>
<evidence type="ECO:0000256" key="3">
    <source>
        <dbReference type="ARBA" id="ARBA00022989"/>
    </source>
</evidence>
<dbReference type="GO" id="GO:0015297">
    <property type="term" value="F:antiporter activity"/>
    <property type="evidence" value="ECO:0007669"/>
    <property type="project" value="InterPro"/>
</dbReference>
<comment type="subcellular location">
    <subcellularLocation>
        <location evidence="1">Membrane</location>
        <topology evidence="1">Multi-pass membrane protein</topology>
    </subcellularLocation>
</comment>
<dbReference type="Proteomes" id="UP000268469">
    <property type="component" value="Unassembled WGS sequence"/>
</dbReference>
<sequence>MNVLFSAGIIFLGSLLMMRLSSRFRLPSVTGYLIFGVLIGPYVFNLVSPGVFNLSGYISQLALSFIAFTLGQNFTLINLQRIGKAIITISIFEVFGASALVTLATWLIVGIDFPIALVFGAVAAATAPAAVVMVTREFKARGEFTDTLLGIVAIDDAWGIILFALCLAIAQGMVGMRFLQAVSELIGSGLIGVLFGLLLSRISRWLKTANELVILTTGTIVLNAGVATICNFSILLANMIMGATVVNLDRASGKFFESVRRIDFILYLLFFVLAGAHLDIPKLLSLSGLGIIYIIARLLGKILGSFVGATIIRSEKRIRNYIGLGLAPQAGVALGLALIAFHEFPGYGDMILSTIIVTTIIYEI</sequence>
<feature type="transmembrane region" description="Helical" evidence="5">
    <location>
        <begin position="86"/>
        <end position="109"/>
    </location>
</feature>
<dbReference type="InterPro" id="IPR006153">
    <property type="entry name" value="Cation/H_exchanger_TM"/>
</dbReference>
<feature type="transmembrane region" description="Helical" evidence="5">
    <location>
        <begin position="54"/>
        <end position="74"/>
    </location>
</feature>
<evidence type="ECO:0000256" key="2">
    <source>
        <dbReference type="ARBA" id="ARBA00022692"/>
    </source>
</evidence>
<dbReference type="Gene3D" id="1.20.1530.20">
    <property type="match status" value="1"/>
</dbReference>
<evidence type="ECO:0000259" key="6">
    <source>
        <dbReference type="Pfam" id="PF00999"/>
    </source>
</evidence>
<organism evidence="7 8">
    <name type="scientific">candidate division WOR-3 bacterium</name>
    <dbReference type="NCBI Taxonomy" id="2052148"/>
    <lineage>
        <taxon>Bacteria</taxon>
        <taxon>Bacteria division WOR-3</taxon>
    </lineage>
</organism>
<gene>
    <name evidence="7" type="ORF">DRP53_08750</name>
</gene>
<dbReference type="EMBL" id="QNBE01000096">
    <property type="protein sequence ID" value="RKX69247.1"/>
    <property type="molecule type" value="Genomic_DNA"/>
</dbReference>
<feature type="transmembrane region" description="Helical" evidence="5">
    <location>
        <begin position="115"/>
        <end position="135"/>
    </location>
</feature>
<feature type="transmembrane region" description="Helical" evidence="5">
    <location>
        <begin position="290"/>
        <end position="309"/>
    </location>
</feature>
<keyword evidence="3 5" id="KW-1133">Transmembrane helix</keyword>
<name>A0A660SF12_UNCW3</name>
<evidence type="ECO:0000256" key="1">
    <source>
        <dbReference type="ARBA" id="ARBA00004141"/>
    </source>
</evidence>
<accession>A0A660SF12</accession>
<dbReference type="PANTHER" id="PTHR43021">
    <property type="entry name" value="NA(+)/H(+) ANTIPORTER-RELATED"/>
    <property type="match status" value="1"/>
</dbReference>
<dbReference type="AlphaFoldDB" id="A0A660SF12"/>
<evidence type="ECO:0000256" key="5">
    <source>
        <dbReference type="SAM" id="Phobius"/>
    </source>
</evidence>
<protein>
    <recommendedName>
        <fullName evidence="6">Cation/H+ exchanger transmembrane domain-containing protein</fullName>
    </recommendedName>
</protein>
<feature type="transmembrane region" description="Helical" evidence="5">
    <location>
        <begin position="147"/>
        <end position="172"/>
    </location>
</feature>
<feature type="non-terminal residue" evidence="7">
    <location>
        <position position="364"/>
    </location>
</feature>
<feature type="domain" description="Cation/H+ exchanger transmembrane" evidence="6">
    <location>
        <begin position="15"/>
        <end position="361"/>
    </location>
</feature>
<reference evidence="7 8" key="1">
    <citation type="submission" date="2018-06" db="EMBL/GenBank/DDBJ databases">
        <title>Extensive metabolic versatility and redundancy in microbially diverse, dynamic hydrothermal sediments.</title>
        <authorList>
            <person name="Dombrowski N."/>
            <person name="Teske A."/>
            <person name="Baker B.J."/>
        </authorList>
    </citation>
    <scope>NUCLEOTIDE SEQUENCE [LARGE SCALE GENOMIC DNA]</scope>
    <source>
        <strain evidence="7">B36_G15</strain>
    </source>
</reference>
<proteinExistence type="predicted"/>
<dbReference type="GO" id="GO:0016020">
    <property type="term" value="C:membrane"/>
    <property type="evidence" value="ECO:0007669"/>
    <property type="project" value="UniProtKB-SubCell"/>
</dbReference>
<comment type="caution">
    <text evidence="7">The sequence shown here is derived from an EMBL/GenBank/DDBJ whole genome shotgun (WGS) entry which is preliminary data.</text>
</comment>